<accession>A0A3A9J5F6</accession>
<protein>
    <submittedName>
        <fullName evidence="2">Phage lysis regulatory protein LysB</fullName>
    </submittedName>
</protein>
<organism evidence="2 3">
    <name type="scientific">Aeromonas veronii</name>
    <dbReference type="NCBI Taxonomy" id="654"/>
    <lineage>
        <taxon>Bacteria</taxon>
        <taxon>Pseudomonadati</taxon>
        <taxon>Pseudomonadota</taxon>
        <taxon>Gammaproteobacteria</taxon>
        <taxon>Aeromonadales</taxon>
        <taxon>Aeromonadaceae</taxon>
        <taxon>Aeromonas</taxon>
    </lineage>
</organism>
<evidence type="ECO:0000256" key="1">
    <source>
        <dbReference type="SAM" id="Coils"/>
    </source>
</evidence>
<dbReference type="AlphaFoldDB" id="A0A3A9J5F6"/>
<feature type="coiled-coil region" evidence="1">
    <location>
        <begin position="31"/>
        <end position="93"/>
    </location>
</feature>
<evidence type="ECO:0000313" key="2">
    <source>
        <dbReference type="EMBL" id="RKJ92076.1"/>
    </source>
</evidence>
<name>A0A3A9J5F6_AERVE</name>
<proteinExistence type="predicted"/>
<dbReference type="RefSeq" id="WP_120414515.1">
    <property type="nucleotide sequence ID" value="NZ_RAWX01000001.1"/>
</dbReference>
<comment type="caution">
    <text evidence="2">The sequence shown here is derived from an EMBL/GenBank/DDBJ whole genome shotgun (WGS) entry which is preliminary data.</text>
</comment>
<sequence>MWRELLGSPLSWLLLALAVALGGWGWSARSAAKAKGDVTTLQTSLKAAEEKTKEAERREQLKETAIATLPRELTTQAQAAQQLQGQLDQLAQAATRADTIKRLKRENAELSAWADRPLPDPVIRLLQRPALTGAADYQAHLSGPEPLPTAAAGATQ</sequence>
<gene>
    <name evidence="2" type="ORF">D6R50_05785</name>
</gene>
<keyword evidence="1" id="KW-0175">Coiled coil</keyword>
<reference evidence="2 3" key="1">
    <citation type="submission" date="2018-09" db="EMBL/GenBank/DDBJ databases">
        <title>Genome sequencing of Aeromonas veronii MS-17-88.</title>
        <authorList>
            <person name="Tekedar H.C."/>
            <person name="Arick M.A."/>
            <person name="Hsu C.-Y."/>
            <person name="Thrash A."/>
            <person name="Karsi A."/>
            <person name="Lawrence M.L."/>
            <person name="Abdelhamed H."/>
        </authorList>
    </citation>
    <scope>NUCLEOTIDE SEQUENCE [LARGE SCALE GENOMIC DNA]</scope>
    <source>
        <strain evidence="2 3">MS 17-88</strain>
    </source>
</reference>
<evidence type="ECO:0000313" key="3">
    <source>
        <dbReference type="Proteomes" id="UP000281725"/>
    </source>
</evidence>
<dbReference type="Proteomes" id="UP000281725">
    <property type="component" value="Unassembled WGS sequence"/>
</dbReference>
<dbReference type="EMBL" id="RAWX01000001">
    <property type="protein sequence ID" value="RKJ92076.1"/>
    <property type="molecule type" value="Genomic_DNA"/>
</dbReference>